<proteinExistence type="inferred from homology"/>
<gene>
    <name evidence="1" type="primary">mltG</name>
    <name evidence="2" type="ORF">Tchl_2343</name>
</gene>
<evidence type="ECO:0000256" key="1">
    <source>
        <dbReference type="HAMAP-Rule" id="MF_02065"/>
    </source>
</evidence>
<dbReference type="EC" id="4.2.2.29" evidence="1"/>
<sequence>MMRFAFRVFTLLLVLAAVLAAGGGWYAHRPLALQADRVDFTVPRGVGMRQAATLIERAGVGVDARLLTLLARVSGRAHSIKAGSYEVHAGITPWQLILKLSNGDVSQGELLLVEGWTFRQVRQALESHPDLEPDSAGLAEAEILARIGAPERHLEGLFFPDTYLFDKRSSALEVLQRAYRAMQARLARLWDERDSALPLSSPYELLILASIVEKETGRPEDRPLIASVFANRLRIGMRLQTDPTVIYGLGAEFDGRLRRAHMDTDHPWNTYTRAGLPPTPIAIPGEAALRAAVRPEKSDFLYFVARGDGSSEFSRSLDEHNRAVNRFIRNGAKP</sequence>
<dbReference type="GO" id="GO:0071555">
    <property type="term" value="P:cell wall organization"/>
    <property type="evidence" value="ECO:0007669"/>
    <property type="project" value="UniProtKB-KW"/>
</dbReference>
<dbReference type="Gene3D" id="3.30.1490.480">
    <property type="entry name" value="Endolytic murein transglycosylase"/>
    <property type="match status" value="1"/>
</dbReference>
<dbReference type="NCBIfam" id="TIGR00247">
    <property type="entry name" value="endolytic transglycosylase MltG"/>
    <property type="match status" value="1"/>
</dbReference>
<keyword evidence="1" id="KW-1133">Transmembrane helix</keyword>
<keyword evidence="1" id="KW-0812">Transmembrane</keyword>
<dbReference type="OrthoDB" id="9814591at2"/>
<comment type="similarity">
    <text evidence="1">Belongs to the transglycosylase MltG family.</text>
</comment>
<keyword evidence="1" id="KW-0997">Cell inner membrane</keyword>
<dbReference type="PANTHER" id="PTHR30518:SF2">
    <property type="entry name" value="ENDOLYTIC MUREIN TRANSGLYCOSYLASE"/>
    <property type="match status" value="1"/>
</dbReference>
<dbReference type="HAMAP" id="MF_02065">
    <property type="entry name" value="MltG"/>
    <property type="match status" value="1"/>
</dbReference>
<keyword evidence="1" id="KW-0472">Membrane</keyword>
<dbReference type="AlphaFoldDB" id="A0A1H5RTJ2"/>
<keyword evidence="1" id="KW-1003">Cell membrane</keyword>
<keyword evidence="1" id="KW-0961">Cell wall biogenesis/degradation</keyword>
<dbReference type="InterPro" id="IPR003770">
    <property type="entry name" value="MLTG-like"/>
</dbReference>
<dbReference type="KEGG" id="tcl:Tchl_2343"/>
<keyword evidence="1" id="KW-0456">Lyase</keyword>
<dbReference type="GO" id="GO:0005886">
    <property type="term" value="C:plasma membrane"/>
    <property type="evidence" value="ECO:0007669"/>
    <property type="project" value="UniProtKB-UniRule"/>
</dbReference>
<name>A0A1H5RTJ2_9RHOO</name>
<dbReference type="Pfam" id="PF02618">
    <property type="entry name" value="YceG"/>
    <property type="match status" value="1"/>
</dbReference>
<keyword evidence="3" id="KW-1185">Reference proteome</keyword>
<protein>
    <recommendedName>
        <fullName evidence="1">Endolytic murein transglycosylase</fullName>
        <ecNumber evidence="1">4.2.2.29</ecNumber>
    </recommendedName>
    <alternativeName>
        <fullName evidence="1">Peptidoglycan lytic transglycosylase</fullName>
    </alternativeName>
    <alternativeName>
        <fullName evidence="1">Peptidoglycan polymerization terminase</fullName>
    </alternativeName>
</protein>
<feature type="site" description="Important for catalytic activity" evidence="1">
    <location>
        <position position="215"/>
    </location>
</feature>
<accession>A0A1H5RTJ2</accession>
<dbReference type="GO" id="GO:0008932">
    <property type="term" value="F:lytic endotransglycosylase activity"/>
    <property type="evidence" value="ECO:0007669"/>
    <property type="project" value="UniProtKB-UniRule"/>
</dbReference>
<dbReference type="Gene3D" id="3.30.160.60">
    <property type="entry name" value="Classic Zinc Finger"/>
    <property type="match status" value="1"/>
</dbReference>
<reference evidence="2 3" key="1">
    <citation type="submission" date="2016-12" db="EMBL/GenBank/DDBJ databases">
        <title>Complete genome sequence of Thauera chlorobenzoica, a Betaproteobacterium degrading haloaromatics anaerobically to CO2 and halides.</title>
        <authorList>
            <person name="Goris T."/>
            <person name="Mergelsberg M."/>
            <person name="Boll M."/>
        </authorList>
    </citation>
    <scope>NUCLEOTIDE SEQUENCE [LARGE SCALE GENOMIC DNA]</scope>
    <source>
        <strain evidence="2 3">3CB1</strain>
    </source>
</reference>
<evidence type="ECO:0000313" key="2">
    <source>
        <dbReference type="EMBL" id="APR05183.1"/>
    </source>
</evidence>
<organism evidence="2 3">
    <name type="scientific">Thauera chlorobenzoica</name>
    <dbReference type="NCBI Taxonomy" id="96773"/>
    <lineage>
        <taxon>Bacteria</taxon>
        <taxon>Pseudomonadati</taxon>
        <taxon>Pseudomonadota</taxon>
        <taxon>Betaproteobacteria</taxon>
        <taxon>Rhodocyclales</taxon>
        <taxon>Zoogloeaceae</taxon>
        <taxon>Thauera</taxon>
    </lineage>
</organism>
<comment type="function">
    <text evidence="1">Functions as a peptidoglycan terminase that cleaves nascent peptidoglycan strands endolytically to terminate their elongation.</text>
</comment>
<dbReference type="EMBL" id="CP018839">
    <property type="protein sequence ID" value="APR05183.1"/>
    <property type="molecule type" value="Genomic_DNA"/>
</dbReference>
<dbReference type="STRING" id="96773.Tchl_2343"/>
<evidence type="ECO:0000313" key="3">
    <source>
        <dbReference type="Proteomes" id="UP000185739"/>
    </source>
</evidence>
<dbReference type="RefSeq" id="WP_075148586.1">
    <property type="nucleotide sequence ID" value="NZ_CP018839.1"/>
</dbReference>
<dbReference type="CDD" id="cd08010">
    <property type="entry name" value="MltG_like"/>
    <property type="match status" value="1"/>
</dbReference>
<dbReference type="GO" id="GO:0009252">
    <property type="term" value="P:peptidoglycan biosynthetic process"/>
    <property type="evidence" value="ECO:0007669"/>
    <property type="project" value="UniProtKB-UniRule"/>
</dbReference>
<dbReference type="Proteomes" id="UP000185739">
    <property type="component" value="Chromosome"/>
</dbReference>
<dbReference type="PANTHER" id="PTHR30518">
    <property type="entry name" value="ENDOLYTIC MUREIN TRANSGLYCOSYLASE"/>
    <property type="match status" value="1"/>
</dbReference>
<comment type="catalytic activity">
    <reaction evidence="1">
        <text>a peptidoglycan chain = a peptidoglycan chain with N-acetyl-1,6-anhydromuramyl-[peptide] at the reducing end + a peptidoglycan chain with N-acetylglucosamine at the non-reducing end.</text>
        <dbReference type="EC" id="4.2.2.29"/>
    </reaction>
</comment>